<evidence type="ECO:0000313" key="1">
    <source>
        <dbReference type="EMBL" id="QWF69495.1"/>
    </source>
</evidence>
<dbReference type="EMBL" id="CP073754">
    <property type="protein sequence ID" value="QWF69495.1"/>
    <property type="molecule type" value="Genomic_DNA"/>
</dbReference>
<dbReference type="AlphaFoldDB" id="A0A975ML13"/>
<evidence type="ECO:0000313" key="2">
    <source>
        <dbReference type="Proteomes" id="UP000676649"/>
    </source>
</evidence>
<dbReference type="RefSeq" id="WP_215579563.1">
    <property type="nucleotide sequence ID" value="NZ_CP073754.1"/>
</dbReference>
<dbReference type="KEGG" id="mpad:KEF85_08875"/>
<protein>
    <submittedName>
        <fullName evidence="1">Uncharacterized protein</fullName>
    </submittedName>
</protein>
<accession>A0A975ML13</accession>
<reference evidence="1" key="1">
    <citation type="submission" date="2021-04" db="EMBL/GenBank/DDBJ databases">
        <title>Draft genome sequence data of methanotrophic Methylovulum sp. strain S1L and Methylomonas sp. strain S2AM isolated from boreal lake water columns.</title>
        <authorList>
            <person name="Rissanen A.J."/>
            <person name="Mangayil R."/>
            <person name="Svenning M.M."/>
            <person name="Khanongnuch R."/>
        </authorList>
    </citation>
    <scope>NUCLEOTIDE SEQUENCE</scope>
    <source>
        <strain evidence="1">S2AM</strain>
    </source>
</reference>
<name>A0A975ML13_9GAMM</name>
<proteinExistence type="predicted"/>
<gene>
    <name evidence="1" type="ORF">KEF85_08875</name>
</gene>
<sequence>MNIAEICQLIIKPSRTTVAVVFMLVFHAAGAKSAPPKPAPVNQVEVQAPALQAAPLILSLPDTEIKTTDSILDMHSQQAGDNLQLLAGNRKKAPVNLDCGMDLYQNSAPDVSLGSRLTGVCDLKYHY</sequence>
<dbReference type="Proteomes" id="UP000676649">
    <property type="component" value="Chromosome"/>
</dbReference>
<organism evidence="1 2">
    <name type="scientific">Methylomonas paludis</name>
    <dbReference type="NCBI Taxonomy" id="1173101"/>
    <lineage>
        <taxon>Bacteria</taxon>
        <taxon>Pseudomonadati</taxon>
        <taxon>Pseudomonadota</taxon>
        <taxon>Gammaproteobacteria</taxon>
        <taxon>Methylococcales</taxon>
        <taxon>Methylococcaceae</taxon>
        <taxon>Methylomonas</taxon>
    </lineage>
</organism>
<keyword evidence="2" id="KW-1185">Reference proteome</keyword>